<evidence type="ECO:0000313" key="13">
    <source>
        <dbReference type="EMBL" id="HIS74138.1"/>
    </source>
</evidence>
<dbReference type="PROSITE" id="PS51163">
    <property type="entry name" value="YRDC"/>
    <property type="match status" value="1"/>
</dbReference>
<feature type="domain" description="YrdC-like" evidence="12">
    <location>
        <begin position="1"/>
        <end position="184"/>
    </location>
</feature>
<keyword evidence="5" id="KW-0808">Transferase</keyword>
<dbReference type="AlphaFoldDB" id="A0A9D1JYM7"/>
<dbReference type="GO" id="GO:0008033">
    <property type="term" value="P:tRNA processing"/>
    <property type="evidence" value="ECO:0007669"/>
    <property type="project" value="UniProtKB-KW"/>
</dbReference>
<dbReference type="EC" id="2.7.7.87" evidence="3"/>
<protein>
    <recommendedName>
        <fullName evidence="10">L-threonylcarbamoyladenylate synthase</fullName>
        <ecNumber evidence="3">2.7.7.87</ecNumber>
    </recommendedName>
    <alternativeName>
        <fullName evidence="10">L-threonylcarbamoyladenylate synthase</fullName>
    </alternativeName>
</protein>
<evidence type="ECO:0000256" key="5">
    <source>
        <dbReference type="ARBA" id="ARBA00022679"/>
    </source>
</evidence>
<keyword evidence="6" id="KW-0819">tRNA processing</keyword>
<dbReference type="InterPro" id="IPR017945">
    <property type="entry name" value="DHBP_synth_RibB-like_a/b_dom"/>
</dbReference>
<keyword evidence="7" id="KW-0548">Nucleotidyltransferase</keyword>
<dbReference type="NCBIfam" id="TIGR00057">
    <property type="entry name" value="L-threonylcarbamoyladenylate synthase"/>
    <property type="match status" value="1"/>
</dbReference>
<comment type="caution">
    <text evidence="13">The sequence shown here is derived from an EMBL/GenBank/DDBJ whole genome shotgun (WGS) entry which is preliminary data.</text>
</comment>
<comment type="similarity">
    <text evidence="2">Belongs to the SUA5 family.</text>
</comment>
<keyword evidence="9" id="KW-0067">ATP-binding</keyword>
<dbReference type="GO" id="GO:0005737">
    <property type="term" value="C:cytoplasm"/>
    <property type="evidence" value="ECO:0007669"/>
    <property type="project" value="UniProtKB-SubCell"/>
</dbReference>
<dbReference type="GO" id="GO:0006450">
    <property type="term" value="P:regulation of translational fidelity"/>
    <property type="evidence" value="ECO:0007669"/>
    <property type="project" value="TreeGrafter"/>
</dbReference>
<evidence type="ECO:0000256" key="2">
    <source>
        <dbReference type="ARBA" id="ARBA00007663"/>
    </source>
</evidence>
<evidence type="ECO:0000256" key="4">
    <source>
        <dbReference type="ARBA" id="ARBA00022490"/>
    </source>
</evidence>
<name>A0A9D1JYM7_9BACT</name>
<accession>A0A9D1JYM7</accession>
<dbReference type="PANTHER" id="PTHR17490">
    <property type="entry name" value="SUA5"/>
    <property type="match status" value="1"/>
</dbReference>
<dbReference type="Proteomes" id="UP000886865">
    <property type="component" value="Unassembled WGS sequence"/>
</dbReference>
<dbReference type="EMBL" id="DVJQ01000034">
    <property type="protein sequence ID" value="HIS74138.1"/>
    <property type="molecule type" value="Genomic_DNA"/>
</dbReference>
<evidence type="ECO:0000256" key="8">
    <source>
        <dbReference type="ARBA" id="ARBA00022741"/>
    </source>
</evidence>
<evidence type="ECO:0000256" key="9">
    <source>
        <dbReference type="ARBA" id="ARBA00022840"/>
    </source>
</evidence>
<organism evidence="13 14">
    <name type="scientific">Candidatus Galligastranaerophilus intestinavium</name>
    <dbReference type="NCBI Taxonomy" id="2840836"/>
    <lineage>
        <taxon>Bacteria</taxon>
        <taxon>Candidatus Galligastranaerophilus</taxon>
    </lineage>
</organism>
<evidence type="ECO:0000256" key="6">
    <source>
        <dbReference type="ARBA" id="ARBA00022694"/>
    </source>
</evidence>
<dbReference type="Pfam" id="PF01300">
    <property type="entry name" value="Sua5_yciO_yrdC"/>
    <property type="match status" value="1"/>
</dbReference>
<evidence type="ECO:0000313" key="14">
    <source>
        <dbReference type="Proteomes" id="UP000886865"/>
    </source>
</evidence>
<comment type="catalytic activity">
    <reaction evidence="11">
        <text>L-threonine + hydrogencarbonate + ATP = L-threonylcarbamoyladenylate + diphosphate + H2O</text>
        <dbReference type="Rhea" id="RHEA:36407"/>
        <dbReference type="ChEBI" id="CHEBI:15377"/>
        <dbReference type="ChEBI" id="CHEBI:17544"/>
        <dbReference type="ChEBI" id="CHEBI:30616"/>
        <dbReference type="ChEBI" id="CHEBI:33019"/>
        <dbReference type="ChEBI" id="CHEBI:57926"/>
        <dbReference type="ChEBI" id="CHEBI:73682"/>
        <dbReference type="EC" id="2.7.7.87"/>
    </reaction>
</comment>
<dbReference type="GO" id="GO:0005524">
    <property type="term" value="F:ATP binding"/>
    <property type="evidence" value="ECO:0007669"/>
    <property type="project" value="UniProtKB-KW"/>
</dbReference>
<gene>
    <name evidence="13" type="ORF">IAA86_03850</name>
</gene>
<keyword evidence="8" id="KW-0547">Nucleotide-binding</keyword>
<evidence type="ECO:0000256" key="7">
    <source>
        <dbReference type="ARBA" id="ARBA00022695"/>
    </source>
</evidence>
<evidence type="ECO:0000256" key="1">
    <source>
        <dbReference type="ARBA" id="ARBA00004496"/>
    </source>
</evidence>
<evidence type="ECO:0000259" key="12">
    <source>
        <dbReference type="PROSITE" id="PS51163"/>
    </source>
</evidence>
<dbReference type="InterPro" id="IPR050156">
    <property type="entry name" value="TC-AMP_synthase_SUA5"/>
</dbReference>
<dbReference type="Gene3D" id="3.90.870.10">
    <property type="entry name" value="DHBP synthase"/>
    <property type="match status" value="1"/>
</dbReference>
<reference evidence="13" key="1">
    <citation type="submission" date="2020-10" db="EMBL/GenBank/DDBJ databases">
        <authorList>
            <person name="Gilroy R."/>
        </authorList>
    </citation>
    <scope>NUCLEOTIDE SEQUENCE</scope>
    <source>
        <strain evidence="13">CHK152-2871</strain>
    </source>
</reference>
<proteinExistence type="inferred from homology"/>
<keyword evidence="4" id="KW-0963">Cytoplasm</keyword>
<reference evidence="13" key="2">
    <citation type="journal article" date="2021" name="PeerJ">
        <title>Extensive microbial diversity within the chicken gut microbiome revealed by metagenomics and culture.</title>
        <authorList>
            <person name="Gilroy R."/>
            <person name="Ravi A."/>
            <person name="Getino M."/>
            <person name="Pursley I."/>
            <person name="Horton D.L."/>
            <person name="Alikhan N.F."/>
            <person name="Baker D."/>
            <person name="Gharbi K."/>
            <person name="Hall N."/>
            <person name="Watson M."/>
            <person name="Adriaenssens E.M."/>
            <person name="Foster-Nyarko E."/>
            <person name="Jarju S."/>
            <person name="Secka A."/>
            <person name="Antonio M."/>
            <person name="Oren A."/>
            <person name="Chaudhuri R.R."/>
            <person name="La Ragione R."/>
            <person name="Hildebrand F."/>
            <person name="Pallen M.J."/>
        </authorList>
    </citation>
    <scope>NUCLEOTIDE SEQUENCE</scope>
    <source>
        <strain evidence="13">CHK152-2871</strain>
    </source>
</reference>
<comment type="subcellular location">
    <subcellularLocation>
        <location evidence="1">Cytoplasm</location>
    </subcellularLocation>
</comment>
<dbReference type="GO" id="GO:0061710">
    <property type="term" value="F:L-threonylcarbamoyladenylate synthase"/>
    <property type="evidence" value="ECO:0007669"/>
    <property type="project" value="UniProtKB-EC"/>
</dbReference>
<dbReference type="SUPFAM" id="SSF55821">
    <property type="entry name" value="YrdC/RibB"/>
    <property type="match status" value="1"/>
</dbReference>
<evidence type="ECO:0000256" key="10">
    <source>
        <dbReference type="ARBA" id="ARBA00029774"/>
    </source>
</evidence>
<dbReference type="GO" id="GO:0003725">
    <property type="term" value="F:double-stranded RNA binding"/>
    <property type="evidence" value="ECO:0007669"/>
    <property type="project" value="InterPro"/>
</dbReference>
<dbReference type="GO" id="GO:0000049">
    <property type="term" value="F:tRNA binding"/>
    <property type="evidence" value="ECO:0007669"/>
    <property type="project" value="TreeGrafter"/>
</dbReference>
<dbReference type="InterPro" id="IPR006070">
    <property type="entry name" value="Sua5-like_dom"/>
</dbReference>
<evidence type="ECO:0000256" key="11">
    <source>
        <dbReference type="ARBA" id="ARBA00048366"/>
    </source>
</evidence>
<sequence>MEKSIIKKGEVIGFQTDTVWGLGCMPNDFEAVEKIYEIKNRDRSKPLILMSHDVKYIEKYVFDISAQAKLLMEKFFPGALTLIFQRSKLCPSFICAGFDTVGIRVPNSKNFKEITTQVQGCVLATTSLNISNEPPCKDYNEACEKFSKCVKIIEPKYPESIQNLASTVVLCIGDEIKVLRQGSVEIQEN</sequence>
<dbReference type="PANTHER" id="PTHR17490:SF16">
    <property type="entry name" value="THREONYLCARBAMOYL-AMP SYNTHASE"/>
    <property type="match status" value="1"/>
</dbReference>
<evidence type="ECO:0000256" key="3">
    <source>
        <dbReference type="ARBA" id="ARBA00012584"/>
    </source>
</evidence>